<dbReference type="AlphaFoldDB" id="A0A559IVS4"/>
<dbReference type="Proteomes" id="UP000318102">
    <property type="component" value="Unassembled WGS sequence"/>
</dbReference>
<dbReference type="RefSeq" id="WP_144986427.1">
    <property type="nucleotide sequence ID" value="NZ_VNJK01000001.1"/>
</dbReference>
<organism evidence="2 3">
    <name type="scientific">Paenibacillus agilis</name>
    <dbReference type="NCBI Taxonomy" id="3020863"/>
    <lineage>
        <taxon>Bacteria</taxon>
        <taxon>Bacillati</taxon>
        <taxon>Bacillota</taxon>
        <taxon>Bacilli</taxon>
        <taxon>Bacillales</taxon>
        <taxon>Paenibacillaceae</taxon>
        <taxon>Paenibacillus</taxon>
    </lineage>
</organism>
<feature type="chain" id="PRO_5039005166" description="PepSY domain-containing protein" evidence="1">
    <location>
        <begin position="20"/>
        <end position="357"/>
    </location>
</feature>
<keyword evidence="3" id="KW-1185">Reference proteome</keyword>
<keyword evidence="1" id="KW-0732">Signal</keyword>
<gene>
    <name evidence="2" type="ORF">FPZ44_00610</name>
</gene>
<proteinExistence type="predicted"/>
<evidence type="ECO:0008006" key="4">
    <source>
        <dbReference type="Google" id="ProtNLM"/>
    </source>
</evidence>
<feature type="signal peptide" evidence="1">
    <location>
        <begin position="1"/>
        <end position="19"/>
    </location>
</feature>
<name>A0A559IVS4_9BACL</name>
<evidence type="ECO:0000256" key="1">
    <source>
        <dbReference type="SAM" id="SignalP"/>
    </source>
</evidence>
<dbReference type="OrthoDB" id="2590801at2"/>
<protein>
    <recommendedName>
        <fullName evidence="4">PepSY domain-containing protein</fullName>
    </recommendedName>
</protein>
<evidence type="ECO:0000313" key="3">
    <source>
        <dbReference type="Proteomes" id="UP000318102"/>
    </source>
</evidence>
<sequence length="357" mass="40347">MKKNKIILLLLVCSLFAPASILAIPASKGIEHKSMELTIEPKMIPYKELDSAIKKTVEQAINHYADGKRVKLETAIKMEIFRGKNKAEGWRIENKDRSAVINVDAASGKVIDLSLLLTMSEMKGKYKKQLEAANAVVKQVKAEAVFTGERVDFSINEWRNRQSITFITKDEQSIELDLKTCKPSYYSFKFKASNVDGKIMRTAEQAVKCLRDGKFASFTYIRRNSQSKGVVDIWEFKRKVEIKRADIAKYEHVEIGENGNKAYAIESQVYIDGKTGKLFSADVSPKTHNQKQVQLTQEQAVEIAIPAAQKMFGKDLSTYKVKVSSSKKVYTFSSKGEESILARFDKYGNLISMQRLV</sequence>
<reference evidence="2 3" key="1">
    <citation type="submission" date="2019-07" db="EMBL/GenBank/DDBJ databases">
        <authorList>
            <person name="Kim J."/>
        </authorList>
    </citation>
    <scope>NUCLEOTIDE SEQUENCE [LARGE SCALE GENOMIC DNA]</scope>
    <source>
        <strain evidence="2 3">N4</strain>
    </source>
</reference>
<dbReference type="EMBL" id="VNJK01000001">
    <property type="protein sequence ID" value="TVX91686.1"/>
    <property type="molecule type" value="Genomic_DNA"/>
</dbReference>
<accession>A0A559IVS4</accession>
<comment type="caution">
    <text evidence="2">The sequence shown here is derived from an EMBL/GenBank/DDBJ whole genome shotgun (WGS) entry which is preliminary data.</text>
</comment>
<evidence type="ECO:0000313" key="2">
    <source>
        <dbReference type="EMBL" id="TVX91686.1"/>
    </source>
</evidence>